<dbReference type="OrthoDB" id="4713066at2759"/>
<evidence type="ECO:0000259" key="9">
    <source>
        <dbReference type="PROSITE" id="PS51837"/>
    </source>
</evidence>
<keyword evidence="8" id="KW-0812">Transmembrane</keyword>
<evidence type="ECO:0000256" key="1">
    <source>
        <dbReference type="ARBA" id="ARBA00004414"/>
    </source>
</evidence>
<feature type="transmembrane region" description="Helical" evidence="8">
    <location>
        <begin position="41"/>
        <end position="63"/>
    </location>
</feature>
<keyword evidence="7 8" id="KW-0472">Membrane</keyword>
<dbReference type="GO" id="GO:0005765">
    <property type="term" value="C:lysosomal membrane"/>
    <property type="evidence" value="ECO:0007669"/>
    <property type="project" value="UniProtKB-SubCell"/>
</dbReference>
<dbReference type="EMBL" id="UYJE01001518">
    <property type="protein sequence ID" value="VDI02712.1"/>
    <property type="molecule type" value="Genomic_DNA"/>
</dbReference>
<gene>
    <name evidence="10" type="ORF">MGAL_10B001719</name>
</gene>
<protein>
    <recommendedName>
        <fullName evidence="9">LITAF domain-containing protein</fullName>
    </recommendedName>
</protein>
<keyword evidence="11" id="KW-1185">Reference proteome</keyword>
<dbReference type="GO" id="GO:0031902">
    <property type="term" value="C:late endosome membrane"/>
    <property type="evidence" value="ECO:0007669"/>
    <property type="project" value="UniProtKB-SubCell"/>
</dbReference>
<dbReference type="Pfam" id="PF10601">
    <property type="entry name" value="zf-LITAF-like"/>
    <property type="match status" value="1"/>
</dbReference>
<dbReference type="InterPro" id="IPR006629">
    <property type="entry name" value="LITAF"/>
</dbReference>
<evidence type="ECO:0000256" key="2">
    <source>
        <dbReference type="ARBA" id="ARBA00004481"/>
    </source>
</evidence>
<proteinExistence type="inferred from homology"/>
<keyword evidence="6" id="KW-0862">Zinc</keyword>
<evidence type="ECO:0000256" key="4">
    <source>
        <dbReference type="ARBA" id="ARBA00005975"/>
    </source>
</evidence>
<organism evidence="10 11">
    <name type="scientific">Mytilus galloprovincialis</name>
    <name type="common">Mediterranean mussel</name>
    <dbReference type="NCBI Taxonomy" id="29158"/>
    <lineage>
        <taxon>Eukaryota</taxon>
        <taxon>Metazoa</taxon>
        <taxon>Spiralia</taxon>
        <taxon>Lophotrochozoa</taxon>
        <taxon>Mollusca</taxon>
        <taxon>Bivalvia</taxon>
        <taxon>Autobranchia</taxon>
        <taxon>Pteriomorphia</taxon>
        <taxon>Mytilida</taxon>
        <taxon>Mytiloidea</taxon>
        <taxon>Mytilidae</taxon>
        <taxon>Mytilinae</taxon>
        <taxon>Mytilus</taxon>
    </lineage>
</organism>
<sequence length="91" mass="10289">MSEKEDVVVKKKNQFEPIDVTCPSCSSKITTEVTYEPGLSSWMACLVCSYLGLVLGCCLIPFLHKRFKDCVHTCPNCKQIVKRCSRLKSKK</sequence>
<evidence type="ECO:0000256" key="5">
    <source>
        <dbReference type="ARBA" id="ARBA00022723"/>
    </source>
</evidence>
<dbReference type="PROSITE" id="PS51837">
    <property type="entry name" value="LITAF"/>
    <property type="match status" value="1"/>
</dbReference>
<dbReference type="SMART" id="SM00714">
    <property type="entry name" value="LITAF"/>
    <property type="match status" value="1"/>
</dbReference>
<evidence type="ECO:0000256" key="8">
    <source>
        <dbReference type="SAM" id="Phobius"/>
    </source>
</evidence>
<evidence type="ECO:0000313" key="11">
    <source>
        <dbReference type="Proteomes" id="UP000596742"/>
    </source>
</evidence>
<evidence type="ECO:0000256" key="3">
    <source>
        <dbReference type="ARBA" id="ARBA00004630"/>
    </source>
</evidence>
<evidence type="ECO:0000256" key="6">
    <source>
        <dbReference type="ARBA" id="ARBA00022833"/>
    </source>
</evidence>
<reference evidence="10" key="1">
    <citation type="submission" date="2018-11" db="EMBL/GenBank/DDBJ databases">
        <authorList>
            <person name="Alioto T."/>
            <person name="Alioto T."/>
        </authorList>
    </citation>
    <scope>NUCLEOTIDE SEQUENCE</scope>
</reference>
<dbReference type="PANTHER" id="PTHR23292:SF6">
    <property type="entry name" value="FI16602P1-RELATED"/>
    <property type="match status" value="1"/>
</dbReference>
<dbReference type="InterPro" id="IPR037519">
    <property type="entry name" value="LITAF_fam"/>
</dbReference>
<dbReference type="GO" id="GO:0008270">
    <property type="term" value="F:zinc ion binding"/>
    <property type="evidence" value="ECO:0007669"/>
    <property type="project" value="TreeGrafter"/>
</dbReference>
<comment type="similarity">
    <text evidence="4">Belongs to the CDIP1/LITAF family.</text>
</comment>
<dbReference type="AlphaFoldDB" id="A0A8B6CBY2"/>
<keyword evidence="8" id="KW-1133">Transmembrane helix</keyword>
<comment type="caution">
    <text evidence="10">The sequence shown here is derived from an EMBL/GenBank/DDBJ whole genome shotgun (WGS) entry which is preliminary data.</text>
</comment>
<name>A0A8B6CBY2_MYTGA</name>
<dbReference type="PANTHER" id="PTHR23292">
    <property type="entry name" value="LIPOPOLYSACCHARIDE-INDUCED TUMOR NECROSIS FACTOR-ALPHA FACTOR"/>
    <property type="match status" value="1"/>
</dbReference>
<evidence type="ECO:0000313" key="10">
    <source>
        <dbReference type="EMBL" id="VDI02712.1"/>
    </source>
</evidence>
<evidence type="ECO:0000256" key="7">
    <source>
        <dbReference type="ARBA" id="ARBA00023136"/>
    </source>
</evidence>
<feature type="domain" description="LITAF" evidence="9">
    <location>
        <begin position="2"/>
        <end position="86"/>
    </location>
</feature>
<accession>A0A8B6CBY2</accession>
<keyword evidence="5" id="KW-0479">Metal-binding</keyword>
<dbReference type="Proteomes" id="UP000596742">
    <property type="component" value="Unassembled WGS sequence"/>
</dbReference>
<comment type="subcellular location">
    <subcellularLocation>
        <location evidence="2">Endosome membrane</location>
        <topology evidence="2">Peripheral membrane protein</topology>
    </subcellularLocation>
    <subcellularLocation>
        <location evidence="1">Late endosome membrane</location>
    </subcellularLocation>
    <subcellularLocation>
        <location evidence="3">Lysosome membrane</location>
        <topology evidence="3">Peripheral membrane protein</topology>
        <orientation evidence="3">Cytoplasmic side</orientation>
    </subcellularLocation>
</comment>